<dbReference type="SUPFAM" id="SSF46785">
    <property type="entry name" value="Winged helix' DNA-binding domain"/>
    <property type="match status" value="1"/>
</dbReference>
<dbReference type="InterPro" id="IPR036390">
    <property type="entry name" value="WH_DNA-bd_sf"/>
</dbReference>
<name>A0A284VS78_9EURY</name>
<evidence type="ECO:0000259" key="1">
    <source>
        <dbReference type="Pfam" id="PF14947"/>
    </source>
</evidence>
<organism evidence="2 3">
    <name type="scientific">Candidatus Methanoperedens nitratireducens</name>
    <dbReference type="NCBI Taxonomy" id="1392998"/>
    <lineage>
        <taxon>Archaea</taxon>
        <taxon>Methanobacteriati</taxon>
        <taxon>Methanobacteriota</taxon>
        <taxon>Stenosarchaea group</taxon>
        <taxon>Methanomicrobia</taxon>
        <taxon>Methanosarcinales</taxon>
        <taxon>ANME-2 cluster</taxon>
        <taxon>Candidatus Methanoperedentaceae</taxon>
        <taxon>Candidatus Methanoperedens</taxon>
    </lineage>
</organism>
<proteinExistence type="predicted"/>
<dbReference type="InterPro" id="IPR038723">
    <property type="entry name" value="ArnR1-like_HTH"/>
</dbReference>
<dbReference type="EMBL" id="FZMP01000207">
    <property type="protein sequence ID" value="SNQ62135.1"/>
    <property type="molecule type" value="Genomic_DNA"/>
</dbReference>
<feature type="domain" description="ArnR1-like winged helix-turn-helix" evidence="1">
    <location>
        <begin position="96"/>
        <end position="174"/>
    </location>
</feature>
<dbReference type="Gene3D" id="1.10.10.10">
    <property type="entry name" value="Winged helix-like DNA-binding domain superfamily/Winged helix DNA-binding domain"/>
    <property type="match status" value="1"/>
</dbReference>
<sequence>MKADTGCTLADLKGKYGEEAIVVGIGGLLIGSTITHSEIISTISTMIMRTFEMMVITFQNNLVDSGTGKLIIASTSPGTILIYQKNKESAGMRKERSRWEIIEDMLKVLIEEKNMKKTRIMQRACLNWRDLQKYFDFLLEEGFIAECTNPGKGNYGITEKGRELLKRLKNVEEILR</sequence>
<dbReference type="AlphaFoldDB" id="A0A284VS78"/>
<reference evidence="3" key="1">
    <citation type="submission" date="2017-06" db="EMBL/GenBank/DDBJ databases">
        <authorList>
            <person name="Cremers G."/>
        </authorList>
    </citation>
    <scope>NUCLEOTIDE SEQUENCE [LARGE SCALE GENOMIC DNA]</scope>
</reference>
<accession>A0A284VS78</accession>
<dbReference type="Proteomes" id="UP000218615">
    <property type="component" value="Unassembled WGS sequence"/>
</dbReference>
<keyword evidence="3" id="KW-1185">Reference proteome</keyword>
<dbReference type="OrthoDB" id="65512at2157"/>
<gene>
    <name evidence="2" type="ORF">MNV_60016</name>
</gene>
<dbReference type="InterPro" id="IPR036388">
    <property type="entry name" value="WH-like_DNA-bd_sf"/>
</dbReference>
<evidence type="ECO:0000313" key="2">
    <source>
        <dbReference type="EMBL" id="SNQ62135.1"/>
    </source>
</evidence>
<protein>
    <recommendedName>
        <fullName evidence="1">ArnR1-like winged helix-turn-helix domain-containing protein</fullName>
    </recommendedName>
</protein>
<dbReference type="RefSeq" id="WP_096206740.1">
    <property type="nucleotide sequence ID" value="NZ_FZMP01000207.1"/>
</dbReference>
<dbReference type="Pfam" id="PF14947">
    <property type="entry name" value="HTH_45"/>
    <property type="match status" value="1"/>
</dbReference>
<evidence type="ECO:0000313" key="3">
    <source>
        <dbReference type="Proteomes" id="UP000218615"/>
    </source>
</evidence>